<dbReference type="AlphaFoldDB" id="A0AB73U9U7"/>
<gene>
    <name evidence="1" type="ORF">FJK96_18150</name>
</gene>
<name>A0AB73U9U7_MYCCH</name>
<organism evidence="1 2">
    <name type="scientific">Mycobacteroides chelonae</name>
    <name type="common">Mycobacterium chelonae</name>
    <dbReference type="NCBI Taxonomy" id="1774"/>
    <lineage>
        <taxon>Bacteria</taxon>
        <taxon>Bacillati</taxon>
        <taxon>Actinomycetota</taxon>
        <taxon>Actinomycetes</taxon>
        <taxon>Mycobacteriales</taxon>
        <taxon>Mycobacteriaceae</taxon>
        <taxon>Mycobacteroides</taxon>
    </lineage>
</organism>
<protein>
    <submittedName>
        <fullName evidence="1">DUF3987 domain-containing protein</fullName>
    </submittedName>
</protein>
<evidence type="ECO:0000313" key="1">
    <source>
        <dbReference type="EMBL" id="QDF73539.1"/>
    </source>
</evidence>
<dbReference type="EMBL" id="CP041150">
    <property type="protein sequence ID" value="QDF73539.1"/>
    <property type="molecule type" value="Genomic_DNA"/>
</dbReference>
<dbReference type="Proteomes" id="UP000317728">
    <property type="component" value="Chromosome"/>
</dbReference>
<sequence>MPQLPEPESFVDNLTRYGLLPGKGEKRAPERLPAKPRDIENAWAIAALADECRIMSEATEPGRNDQLNKSAFALGQLVPHLLDEQDVMDALTNAAWSASHNGKEPLTDSEIRATIRSGMNSGRRDPRYPPENSNVVAMPSRVAVTEADHPQAKAFDVRPLEGGFWDARESLRTVYETAMFRMCSPWAVLAHCAARALTLVPPHIQLPPIVGGPGSLNWFGAVTAVSGGGKGAASATARELVDEHVHARTPGSGEGLIAAYGGRDDDGNPRGDDAHEAMMFTVDEIDTLSAVGGRSGATIMPILRQAFSGETLGFAYRNKLPMLLAHTYRLTMVASIQPDRAGGLLADSGGGTPQRFMWFPGTDQRISASSPYPSGSLSLPSFTDWQYPRVLTVPAECEGLIRSERVKAARGDTAALDGHALFCREKFAYALAVLDGRPVMSIEDWELSGIAARVSDAVRQWVIDQLAVSEVEEASHKGRMAGVAREASDAEQAYQKGQRVARVARVLLDKMPGTEGALRKRLASRDRAVLDVALATLKGNELAWHDGALWQKAGT</sequence>
<accession>A0AB73U9U7</accession>
<evidence type="ECO:0000313" key="2">
    <source>
        <dbReference type="Proteomes" id="UP000317728"/>
    </source>
</evidence>
<proteinExistence type="predicted"/>
<reference evidence="1 2" key="1">
    <citation type="submission" date="2019-06" db="EMBL/GenBank/DDBJ databases">
        <title>Whole geneome sequnce of Mycobacteroides chelonae M77 isolated from bovine milk from Meghalaya, India.</title>
        <authorList>
            <person name="Vise E."/>
            <person name="Das S."/>
            <person name="Garg A."/>
            <person name="Ghatak S."/>
            <person name="Shakuntala I."/>
            <person name="Milton A.A.P."/>
            <person name="Karam A."/>
            <person name="Sanjukta R."/>
            <person name="Puro K."/>
            <person name="Sen A."/>
        </authorList>
    </citation>
    <scope>NUCLEOTIDE SEQUENCE [LARGE SCALE GENOMIC DNA]</scope>
    <source>
        <strain evidence="1 2">M77</strain>
    </source>
</reference>